<dbReference type="Proteomes" id="UP000270296">
    <property type="component" value="Unassembled WGS sequence"/>
</dbReference>
<feature type="binding site" evidence="1">
    <location>
        <position position="236"/>
    </location>
    <ligand>
        <name>Zn(2+)</name>
        <dbReference type="ChEBI" id="CHEBI:29105"/>
        <note>catalytic</note>
    </ligand>
</feature>
<dbReference type="GO" id="GO:0046872">
    <property type="term" value="F:metal ion binding"/>
    <property type="evidence" value="ECO:0007669"/>
    <property type="project" value="UniProtKB-KW"/>
</dbReference>
<protein>
    <submittedName>
        <fullName evidence="5">Peptidase M12B domain-containing protein</fullName>
    </submittedName>
</protein>
<evidence type="ECO:0000259" key="2">
    <source>
        <dbReference type="PROSITE" id="PS50215"/>
    </source>
</evidence>
<evidence type="ECO:0000256" key="1">
    <source>
        <dbReference type="PROSITE-ProRule" id="PRU00276"/>
    </source>
</evidence>
<feature type="binding site" evidence="1">
    <location>
        <position position="230"/>
    </location>
    <ligand>
        <name>Zn(2+)</name>
        <dbReference type="ChEBI" id="CHEBI:29105"/>
        <note>catalytic</note>
    </ligand>
</feature>
<dbReference type="SUPFAM" id="SSF55486">
    <property type="entry name" value="Metalloproteases ('zincins'), catalytic domain"/>
    <property type="match status" value="1"/>
</dbReference>
<dbReference type="WBParaSite" id="SBAD_0001187701-mRNA-1">
    <property type="protein sequence ID" value="SBAD_0001187701-mRNA-1"/>
    <property type="gene ID" value="SBAD_0001187701"/>
</dbReference>
<evidence type="ECO:0000313" key="3">
    <source>
        <dbReference type="EMBL" id="VDP40492.1"/>
    </source>
</evidence>
<keyword evidence="1" id="KW-0862">Zinc</keyword>
<feature type="binding site" evidence="1">
    <location>
        <position position="226"/>
    </location>
    <ligand>
        <name>Zn(2+)</name>
        <dbReference type="ChEBI" id="CHEBI:29105"/>
        <note>catalytic</note>
    </ligand>
</feature>
<reference evidence="5" key="1">
    <citation type="submission" date="2016-06" db="UniProtKB">
        <authorList>
            <consortium name="WormBaseParasite"/>
        </authorList>
    </citation>
    <scope>IDENTIFICATION</scope>
</reference>
<dbReference type="PANTHER" id="PTHR11905">
    <property type="entry name" value="ADAM A DISINTEGRIN AND METALLOPROTEASE DOMAIN"/>
    <property type="match status" value="1"/>
</dbReference>
<gene>
    <name evidence="3" type="ORF">SBAD_LOCUS11491</name>
</gene>
<feature type="domain" description="Peptidase M12B" evidence="2">
    <location>
        <begin position="40"/>
        <end position="273"/>
    </location>
</feature>
<dbReference type="InterPro" id="IPR001590">
    <property type="entry name" value="Peptidase_M12B"/>
</dbReference>
<name>A0A183J6J3_9BILA</name>
<evidence type="ECO:0000313" key="4">
    <source>
        <dbReference type="Proteomes" id="UP000270296"/>
    </source>
</evidence>
<dbReference type="AlphaFoldDB" id="A0A183J6J3"/>
<reference evidence="3 4" key="2">
    <citation type="submission" date="2018-11" db="EMBL/GenBank/DDBJ databases">
        <authorList>
            <consortium name="Pathogen Informatics"/>
        </authorList>
    </citation>
    <scope>NUCLEOTIDE SEQUENCE [LARGE SCALE GENOMIC DNA]</scope>
</reference>
<keyword evidence="1" id="KW-1015">Disulfide bond</keyword>
<feature type="active site" evidence="1">
    <location>
        <position position="227"/>
    </location>
</feature>
<dbReference type="GO" id="GO:0006508">
    <property type="term" value="P:proteolysis"/>
    <property type="evidence" value="ECO:0007669"/>
    <property type="project" value="InterPro"/>
</dbReference>
<organism evidence="5">
    <name type="scientific">Soboliphyme baturini</name>
    <dbReference type="NCBI Taxonomy" id="241478"/>
    <lineage>
        <taxon>Eukaryota</taxon>
        <taxon>Metazoa</taxon>
        <taxon>Ecdysozoa</taxon>
        <taxon>Nematoda</taxon>
        <taxon>Enoplea</taxon>
        <taxon>Dorylaimia</taxon>
        <taxon>Dioctophymatida</taxon>
        <taxon>Dioctophymatoidea</taxon>
        <taxon>Soboliphymatidae</taxon>
        <taxon>Soboliphyme</taxon>
    </lineage>
</organism>
<dbReference type="PROSITE" id="PS50215">
    <property type="entry name" value="ADAM_MEPRO"/>
    <property type="match status" value="1"/>
</dbReference>
<dbReference type="Gene3D" id="3.40.390.10">
    <property type="entry name" value="Collagenase (Catalytic Domain)"/>
    <property type="match status" value="1"/>
</dbReference>
<dbReference type="InterPro" id="IPR024079">
    <property type="entry name" value="MetalloPept_cat_dom_sf"/>
</dbReference>
<dbReference type="OrthoDB" id="10035764at2759"/>
<comment type="caution">
    <text evidence="1">Lacks conserved residue(s) required for the propagation of feature annotation.</text>
</comment>
<evidence type="ECO:0000313" key="5">
    <source>
        <dbReference type="WBParaSite" id="SBAD_0001187701-mRNA-1"/>
    </source>
</evidence>
<proteinExistence type="predicted"/>
<dbReference type="GO" id="GO:0004222">
    <property type="term" value="F:metalloendopeptidase activity"/>
    <property type="evidence" value="ECO:0007669"/>
    <property type="project" value="InterPro"/>
</dbReference>
<keyword evidence="4" id="KW-1185">Reference proteome</keyword>
<dbReference type="PANTHER" id="PTHR11905:SF247">
    <property type="entry name" value="PEPTIDASE M12B DOMAIN-CONTAINING PROTEIN"/>
    <property type="match status" value="1"/>
</dbReference>
<feature type="disulfide bond" evidence="1">
    <location>
        <begin position="243"/>
        <end position="248"/>
    </location>
</feature>
<accession>A0A183J6J3</accession>
<sequence length="316" mass="36120">MPKEFLVFQPMPARFVAGKSISRLQPHLVYKRSASLPDQLTLKLAVFTDTRLWQYFVKEFGEESAESELEDFVLALINNVSLRLYEKPNPFKVKLLYQQPSITPKLNIVIVRYEMWKNQPVQIYSSFKRHLLLYIYIFLFQKALAASKHKHGEAQLYLDAFCSYQFRMNDASDNGWNHATLLTGYDIYHISTSVAGVAPVGRMCDKAFSCSLIEGMHLGRSFVLAHEMGHSLGMVHDGVQNQCSKTCCLMSTINGAGRTKWSPCSVREYQAFLFSVKKSPEITVARFFIVKGGIKCRSERNLSICTRRKNRGSEPF</sequence>
<keyword evidence="1" id="KW-0479">Metal-binding</keyword>
<dbReference type="Pfam" id="PF01421">
    <property type="entry name" value="Reprolysin"/>
    <property type="match status" value="1"/>
</dbReference>
<dbReference type="EMBL" id="UZAM01015770">
    <property type="protein sequence ID" value="VDP40492.1"/>
    <property type="molecule type" value="Genomic_DNA"/>
</dbReference>